<dbReference type="Pfam" id="PF00691">
    <property type="entry name" value="OmpA"/>
    <property type="match status" value="1"/>
</dbReference>
<evidence type="ECO:0000256" key="7">
    <source>
        <dbReference type="ARBA" id="ARBA00023114"/>
    </source>
</evidence>
<evidence type="ECO:0000256" key="5">
    <source>
        <dbReference type="ARBA" id="ARBA00022729"/>
    </source>
</evidence>
<feature type="chain" id="PRO_5005252515" evidence="11">
    <location>
        <begin position="25"/>
        <end position="325"/>
    </location>
</feature>
<dbReference type="AlphaFoldDB" id="A0A0J1HIT4"/>
<dbReference type="CDD" id="cd07185">
    <property type="entry name" value="OmpA_C-like"/>
    <property type="match status" value="1"/>
</dbReference>
<evidence type="ECO:0000256" key="11">
    <source>
        <dbReference type="SAM" id="SignalP"/>
    </source>
</evidence>
<gene>
    <name evidence="13" type="ORF">ABT57_01815</name>
</gene>
<dbReference type="SUPFAM" id="SSF56925">
    <property type="entry name" value="OMPA-like"/>
    <property type="match status" value="1"/>
</dbReference>
<evidence type="ECO:0000256" key="10">
    <source>
        <dbReference type="PROSITE-ProRule" id="PRU00473"/>
    </source>
</evidence>
<dbReference type="Pfam" id="PF13505">
    <property type="entry name" value="OMP_b-brl"/>
    <property type="match status" value="1"/>
</dbReference>
<evidence type="ECO:0000256" key="3">
    <source>
        <dbReference type="ARBA" id="ARBA00022452"/>
    </source>
</evidence>
<evidence type="ECO:0000259" key="12">
    <source>
        <dbReference type="PROSITE" id="PS51123"/>
    </source>
</evidence>
<keyword evidence="9" id="KW-0998">Cell outer membrane</keyword>
<evidence type="ECO:0000256" key="4">
    <source>
        <dbReference type="ARBA" id="ARBA00022692"/>
    </source>
</evidence>
<proteinExistence type="predicted"/>
<evidence type="ECO:0000256" key="1">
    <source>
        <dbReference type="ARBA" id="ARBA00004571"/>
    </source>
</evidence>
<dbReference type="OrthoDB" id="5813665at2"/>
<dbReference type="SUPFAM" id="SSF103088">
    <property type="entry name" value="OmpA-like"/>
    <property type="match status" value="1"/>
</dbReference>
<dbReference type="GO" id="GO:0046930">
    <property type="term" value="C:pore complex"/>
    <property type="evidence" value="ECO:0007669"/>
    <property type="project" value="UniProtKB-KW"/>
</dbReference>
<organism evidence="13 14">
    <name type="scientific">Photobacterium ganghwense</name>
    <dbReference type="NCBI Taxonomy" id="320778"/>
    <lineage>
        <taxon>Bacteria</taxon>
        <taxon>Pseudomonadati</taxon>
        <taxon>Pseudomonadota</taxon>
        <taxon>Gammaproteobacteria</taxon>
        <taxon>Vibrionales</taxon>
        <taxon>Vibrionaceae</taxon>
        <taxon>Photobacterium</taxon>
    </lineage>
</organism>
<dbReference type="InterPro" id="IPR006664">
    <property type="entry name" value="OMP_bac"/>
</dbReference>
<dbReference type="STRING" id="320778.ABT57_01815"/>
<comment type="subcellular location">
    <subcellularLocation>
        <location evidence="1">Cell outer membrane</location>
        <topology evidence="1">Multi-pass membrane protein</topology>
    </subcellularLocation>
</comment>
<dbReference type="InterPro" id="IPR006665">
    <property type="entry name" value="OmpA-like"/>
</dbReference>
<keyword evidence="2" id="KW-0813">Transport</keyword>
<dbReference type="Proteomes" id="UP000035909">
    <property type="component" value="Unassembled WGS sequence"/>
</dbReference>
<dbReference type="InterPro" id="IPR027385">
    <property type="entry name" value="Beta-barrel_OMP"/>
</dbReference>
<protein>
    <submittedName>
        <fullName evidence="13">Membrane protein</fullName>
    </submittedName>
</protein>
<sequence>MKLKSLSLSVLAALSLGVATSAMADEANTQSIDKSGWWIGAGVGMGIVDSGDVVPGSQSEGVSTKLEAGYDFNKNVGLYGSYDYMHDLGEADLHMGTLGVKGNYYFTENLSVFGKLGATYIFADEKSAGDQIRDLKTDSFSGTIGAGLEYQLTNAVSTKIGYDYYQNLEITDGKDTDLHQVYWGMTYKFGQPATPKVITEQVEVVKEVAVATEVPVATRSSYVLPYQTGQVKLNDYGRFNLNEVASTMRANPELTADIVGRTDSTGSQAVNDKVSKARAEAVAQYLVDNGVEASRLNVSAVANTNPLTDAEGKSLIERSVQIVLK</sequence>
<dbReference type="GO" id="GO:0006811">
    <property type="term" value="P:monoatomic ion transport"/>
    <property type="evidence" value="ECO:0007669"/>
    <property type="project" value="UniProtKB-KW"/>
</dbReference>
<dbReference type="PROSITE" id="PS51123">
    <property type="entry name" value="OMPA_2"/>
    <property type="match status" value="1"/>
</dbReference>
<dbReference type="RefSeq" id="WP_047883464.1">
    <property type="nucleotide sequence ID" value="NZ_CP071325.1"/>
</dbReference>
<keyword evidence="7" id="KW-0626">Porin</keyword>
<reference evidence="13 14" key="1">
    <citation type="submission" date="2015-05" db="EMBL/GenBank/DDBJ databases">
        <title>Photobacterium galathea sp. nov.</title>
        <authorList>
            <person name="Machado H."/>
            <person name="Gram L."/>
        </authorList>
    </citation>
    <scope>NUCLEOTIDE SEQUENCE [LARGE SCALE GENOMIC DNA]</scope>
    <source>
        <strain evidence="13 14">DSM 22954</strain>
    </source>
</reference>
<evidence type="ECO:0000256" key="9">
    <source>
        <dbReference type="ARBA" id="ARBA00023237"/>
    </source>
</evidence>
<keyword evidence="5 11" id="KW-0732">Signal</keyword>
<comment type="caution">
    <text evidence="13">The sequence shown here is derived from an EMBL/GenBank/DDBJ whole genome shotgun (WGS) entry which is preliminary data.</text>
</comment>
<keyword evidence="3" id="KW-1134">Transmembrane beta strand</keyword>
<keyword evidence="4" id="KW-0812">Transmembrane</keyword>
<evidence type="ECO:0000256" key="8">
    <source>
        <dbReference type="ARBA" id="ARBA00023136"/>
    </source>
</evidence>
<evidence type="ECO:0000256" key="6">
    <source>
        <dbReference type="ARBA" id="ARBA00023065"/>
    </source>
</evidence>
<keyword evidence="14" id="KW-1185">Reference proteome</keyword>
<dbReference type="InterPro" id="IPR011250">
    <property type="entry name" value="OMP/PagP_B-barrel"/>
</dbReference>
<dbReference type="InterPro" id="IPR050330">
    <property type="entry name" value="Bact_OuterMem_StrucFunc"/>
</dbReference>
<dbReference type="InterPro" id="IPR036737">
    <property type="entry name" value="OmpA-like_sf"/>
</dbReference>
<dbReference type="GO" id="GO:0015288">
    <property type="term" value="F:porin activity"/>
    <property type="evidence" value="ECO:0007669"/>
    <property type="project" value="UniProtKB-KW"/>
</dbReference>
<evidence type="ECO:0000313" key="13">
    <source>
        <dbReference type="EMBL" id="KLV11505.1"/>
    </source>
</evidence>
<keyword evidence="8 10" id="KW-0472">Membrane</keyword>
<dbReference type="PRINTS" id="PR01021">
    <property type="entry name" value="OMPADOMAIN"/>
</dbReference>
<dbReference type="PANTHER" id="PTHR30329">
    <property type="entry name" value="STATOR ELEMENT OF FLAGELLAR MOTOR COMPLEX"/>
    <property type="match status" value="1"/>
</dbReference>
<accession>A0A0J1HIT4</accession>
<dbReference type="Gene3D" id="2.40.160.20">
    <property type="match status" value="1"/>
</dbReference>
<keyword evidence="6" id="KW-0406">Ion transport</keyword>
<evidence type="ECO:0000256" key="2">
    <source>
        <dbReference type="ARBA" id="ARBA00022448"/>
    </source>
</evidence>
<dbReference type="PATRIC" id="fig|320778.3.peg.386"/>
<feature type="signal peptide" evidence="11">
    <location>
        <begin position="1"/>
        <end position="24"/>
    </location>
</feature>
<dbReference type="EMBL" id="LDOU01000002">
    <property type="protein sequence ID" value="KLV11505.1"/>
    <property type="molecule type" value="Genomic_DNA"/>
</dbReference>
<name>A0A0J1HIT4_9GAMM</name>
<dbReference type="PANTHER" id="PTHR30329:SF21">
    <property type="entry name" value="LIPOPROTEIN YIAD-RELATED"/>
    <property type="match status" value="1"/>
</dbReference>
<evidence type="ECO:0000313" key="14">
    <source>
        <dbReference type="Proteomes" id="UP000035909"/>
    </source>
</evidence>
<feature type="domain" description="OmpA-like" evidence="12">
    <location>
        <begin position="213"/>
        <end position="325"/>
    </location>
</feature>
<dbReference type="Gene3D" id="3.30.1330.60">
    <property type="entry name" value="OmpA-like domain"/>
    <property type="match status" value="1"/>
</dbReference>
<dbReference type="GO" id="GO:0009279">
    <property type="term" value="C:cell outer membrane"/>
    <property type="evidence" value="ECO:0007669"/>
    <property type="project" value="UniProtKB-SubCell"/>
</dbReference>